<dbReference type="CDD" id="cd06225">
    <property type="entry name" value="HAMP"/>
    <property type="match status" value="1"/>
</dbReference>
<keyword evidence="6" id="KW-1133">Transmembrane helix</keyword>
<organism evidence="9 10">
    <name type="scientific">Oceanospirillum linum</name>
    <dbReference type="NCBI Taxonomy" id="966"/>
    <lineage>
        <taxon>Bacteria</taxon>
        <taxon>Pseudomonadati</taxon>
        <taxon>Pseudomonadota</taxon>
        <taxon>Gammaproteobacteria</taxon>
        <taxon>Oceanospirillales</taxon>
        <taxon>Oceanospirillaceae</taxon>
        <taxon>Oceanospirillum</taxon>
    </lineage>
</organism>
<dbReference type="Pfam" id="PF00672">
    <property type="entry name" value="HAMP"/>
    <property type="match status" value="1"/>
</dbReference>
<dbReference type="GO" id="GO:0007165">
    <property type="term" value="P:signal transduction"/>
    <property type="evidence" value="ECO:0007669"/>
    <property type="project" value="UniProtKB-KW"/>
</dbReference>
<dbReference type="PANTHER" id="PTHR32089:SF112">
    <property type="entry name" value="LYSOZYME-LIKE PROTEIN-RELATED"/>
    <property type="match status" value="1"/>
</dbReference>
<evidence type="ECO:0000313" key="9">
    <source>
        <dbReference type="EMBL" id="OOV86829.1"/>
    </source>
</evidence>
<sequence length="545" mass="59957">MFLNTLRNKALFFTIISITFLIAQVVMLRSEARHVIAQVEHLEQKRIPQLNKAHDMQVAVIQVQQWLTDISATRAQDGLNDGFEVAEENAQIFRQRLNEMLQLDEEHVTSYRELLPVFEAYYATGKRVAQGYIDGGPSQGNLLMAEFDEAASAIYGRIGELMTRQDEATQAALTVAVQKAKQSQYTSMLFSLLLALLILVLLGGLRSFVLKPINAMYRLVEDLGNGEGDLSQRLPESRKDEIGDLARSFNHFLAKTDQAVANVMRTVVRLIPMANELSQTSEEAKGRTLKQSEQSQKVHRGMLATQEASQSVSCAVERIAAASDQGYNRVANGLTVVQESTAHMEQLVEQVSGAEETIKRLQESSDRIEGVIDVIGTIAEQTNLLALNAAIEAARAGEAGRGFAVVADEVRSLAGKTHDSTLEVQTMVEAIRNGTASVVSVMRQSVEAAKDSKALVEASSTRLEEINESIVHIRHCSEEILSAVQTQNTNFTEVSDNIGVMNERFKEALASGQQTFSLADDLNTMSNQLQEVMGSFKVTDNVKAH</sequence>
<dbReference type="PROSITE" id="PS50885">
    <property type="entry name" value="HAMP"/>
    <property type="match status" value="1"/>
</dbReference>
<dbReference type="CDD" id="cd11386">
    <property type="entry name" value="MCP_signal"/>
    <property type="match status" value="1"/>
</dbReference>
<comment type="similarity">
    <text evidence="3">Belongs to the methyl-accepting chemotaxis (MCP) protein family.</text>
</comment>
<evidence type="ECO:0008006" key="11">
    <source>
        <dbReference type="Google" id="ProtNLM"/>
    </source>
</evidence>
<keyword evidence="10" id="KW-1185">Reference proteome</keyword>
<dbReference type="GO" id="GO:0016020">
    <property type="term" value="C:membrane"/>
    <property type="evidence" value="ECO:0007669"/>
    <property type="project" value="UniProtKB-SubCell"/>
</dbReference>
<evidence type="ECO:0000256" key="6">
    <source>
        <dbReference type="SAM" id="Phobius"/>
    </source>
</evidence>
<evidence type="ECO:0000313" key="10">
    <source>
        <dbReference type="Proteomes" id="UP000190064"/>
    </source>
</evidence>
<evidence type="ECO:0000256" key="2">
    <source>
        <dbReference type="ARBA" id="ARBA00023224"/>
    </source>
</evidence>
<dbReference type="FunFam" id="1.10.287.950:FF:000001">
    <property type="entry name" value="Methyl-accepting chemotaxis sensory transducer"/>
    <property type="match status" value="1"/>
</dbReference>
<dbReference type="PANTHER" id="PTHR32089">
    <property type="entry name" value="METHYL-ACCEPTING CHEMOTAXIS PROTEIN MCPB"/>
    <property type="match status" value="1"/>
</dbReference>
<feature type="transmembrane region" description="Helical" evidence="6">
    <location>
        <begin position="12"/>
        <end position="28"/>
    </location>
</feature>
<feature type="coiled-coil region" evidence="5">
    <location>
        <begin position="337"/>
        <end position="364"/>
    </location>
</feature>
<dbReference type="InterPro" id="IPR004089">
    <property type="entry name" value="MCPsignal_dom"/>
</dbReference>
<dbReference type="InterPro" id="IPR003660">
    <property type="entry name" value="HAMP_dom"/>
</dbReference>
<keyword evidence="2 4" id="KW-0807">Transducer</keyword>
<keyword evidence="5" id="KW-0175">Coiled coil</keyword>
<name>A0A1T1HAE3_OCELI</name>
<comment type="caution">
    <text evidence="9">The sequence shown here is derived from an EMBL/GenBank/DDBJ whole genome shotgun (WGS) entry which is preliminary data.</text>
</comment>
<dbReference type="PROSITE" id="PS50111">
    <property type="entry name" value="CHEMOTAXIS_TRANSDUC_2"/>
    <property type="match status" value="1"/>
</dbReference>
<protein>
    <recommendedName>
        <fullName evidence="11">Methyl-accepting chemotaxis protein</fullName>
    </recommendedName>
</protein>
<feature type="domain" description="Methyl-accepting transducer" evidence="7">
    <location>
        <begin position="266"/>
        <end position="502"/>
    </location>
</feature>
<dbReference type="SUPFAM" id="SSF58104">
    <property type="entry name" value="Methyl-accepting chemotaxis protein (MCP) signaling domain"/>
    <property type="match status" value="1"/>
</dbReference>
<evidence type="ECO:0000256" key="4">
    <source>
        <dbReference type="PROSITE-ProRule" id="PRU00284"/>
    </source>
</evidence>
<keyword evidence="6" id="KW-0472">Membrane</keyword>
<accession>A0A1T1HAE3</accession>
<keyword evidence="6" id="KW-0812">Transmembrane</keyword>
<evidence type="ECO:0000256" key="5">
    <source>
        <dbReference type="SAM" id="Coils"/>
    </source>
</evidence>
<comment type="subcellular location">
    <subcellularLocation>
        <location evidence="1">Membrane</location>
    </subcellularLocation>
</comment>
<dbReference type="GO" id="GO:0006935">
    <property type="term" value="P:chemotaxis"/>
    <property type="evidence" value="ECO:0007669"/>
    <property type="project" value="UniProtKB-ARBA"/>
</dbReference>
<evidence type="ECO:0000256" key="3">
    <source>
        <dbReference type="ARBA" id="ARBA00029447"/>
    </source>
</evidence>
<dbReference type="Proteomes" id="UP000190064">
    <property type="component" value="Unassembled WGS sequence"/>
</dbReference>
<dbReference type="SMART" id="SM00304">
    <property type="entry name" value="HAMP"/>
    <property type="match status" value="1"/>
</dbReference>
<dbReference type="STRING" id="966.BTA35_0211050"/>
<evidence type="ECO:0000259" key="8">
    <source>
        <dbReference type="PROSITE" id="PS50885"/>
    </source>
</evidence>
<reference evidence="9" key="1">
    <citation type="submission" date="2017-02" db="EMBL/GenBank/DDBJ databases">
        <title>Draft Genome Sequence of the Salt Water Bacterium Oceanospirillum linum ATCC 11336.</title>
        <authorList>
            <person name="Trachtenberg A.M."/>
            <person name="Carney J.G."/>
            <person name="Linnane J.D."/>
            <person name="Rheaume B.A."/>
            <person name="Pitts N.L."/>
            <person name="Mykles D.L."/>
            <person name="Maclea K.S."/>
        </authorList>
    </citation>
    <scope>NUCLEOTIDE SEQUENCE [LARGE SCALE GENOMIC DNA]</scope>
    <source>
        <strain evidence="9">ATCC 11336</strain>
    </source>
</reference>
<dbReference type="SMART" id="SM00283">
    <property type="entry name" value="MA"/>
    <property type="match status" value="1"/>
</dbReference>
<dbReference type="Pfam" id="PF00015">
    <property type="entry name" value="MCPsignal"/>
    <property type="match status" value="1"/>
</dbReference>
<dbReference type="AlphaFoldDB" id="A0A1T1HAE3"/>
<evidence type="ECO:0000256" key="1">
    <source>
        <dbReference type="ARBA" id="ARBA00004370"/>
    </source>
</evidence>
<feature type="domain" description="HAMP" evidence="8">
    <location>
        <begin position="207"/>
        <end position="261"/>
    </location>
</feature>
<feature type="transmembrane region" description="Helical" evidence="6">
    <location>
        <begin position="188"/>
        <end position="209"/>
    </location>
</feature>
<dbReference type="RefSeq" id="WP_078319880.1">
    <property type="nucleotide sequence ID" value="NZ_FXTS01000005.1"/>
</dbReference>
<dbReference type="Gene3D" id="1.10.287.950">
    <property type="entry name" value="Methyl-accepting chemotaxis protein"/>
    <property type="match status" value="1"/>
</dbReference>
<gene>
    <name evidence="9" type="ORF">BTA35_0211050</name>
</gene>
<proteinExistence type="inferred from homology"/>
<evidence type="ECO:0000259" key="7">
    <source>
        <dbReference type="PROSITE" id="PS50111"/>
    </source>
</evidence>
<dbReference type="EMBL" id="MTSD02000004">
    <property type="protein sequence ID" value="OOV86829.1"/>
    <property type="molecule type" value="Genomic_DNA"/>
</dbReference>